<evidence type="ECO:0000313" key="8">
    <source>
        <dbReference type="EMBL" id="MBB2993904.1"/>
    </source>
</evidence>
<comment type="function">
    <text evidence="5">Required for morphogenesis and for the elongation of the flagellar filament by facilitating polymerization of the flagellin monomers at the tip of growing filament. Forms a capping structure, which prevents flagellin subunits (transported through the central channel of the flagellum) from leaking out without polymerization at the distal end.</text>
</comment>
<dbReference type="Proteomes" id="UP000523000">
    <property type="component" value="Unassembled WGS sequence"/>
</dbReference>
<keyword evidence="5" id="KW-0964">Secreted</keyword>
<proteinExistence type="inferred from homology"/>
<evidence type="ECO:0000256" key="4">
    <source>
        <dbReference type="ARBA" id="ARBA00023143"/>
    </source>
</evidence>
<evidence type="ECO:0000256" key="5">
    <source>
        <dbReference type="RuleBase" id="RU362066"/>
    </source>
</evidence>
<organism evidence="8 9">
    <name type="scientific">Paeniglutamicibacter cryotolerans</name>
    <dbReference type="NCBI Taxonomy" id="670079"/>
    <lineage>
        <taxon>Bacteria</taxon>
        <taxon>Bacillati</taxon>
        <taxon>Actinomycetota</taxon>
        <taxon>Actinomycetes</taxon>
        <taxon>Micrococcales</taxon>
        <taxon>Micrococcaceae</taxon>
        <taxon>Paeniglutamicibacter</taxon>
    </lineage>
</organism>
<comment type="subunit">
    <text evidence="2 5">Homopentamer.</text>
</comment>
<keyword evidence="8" id="KW-0282">Flagellum</keyword>
<keyword evidence="9" id="KW-1185">Reference proteome</keyword>
<dbReference type="GO" id="GO:0009421">
    <property type="term" value="C:bacterial-type flagellum filament cap"/>
    <property type="evidence" value="ECO:0007669"/>
    <property type="project" value="InterPro"/>
</dbReference>
<dbReference type="GO" id="GO:0005576">
    <property type="term" value="C:extracellular region"/>
    <property type="evidence" value="ECO:0007669"/>
    <property type="project" value="UniProtKB-SubCell"/>
</dbReference>
<gene>
    <name evidence="8" type="ORF">E9229_000095</name>
</gene>
<sequence>MGLALDGLASGLDTAALIKSLMQVEAIPQNILKNKSKSTQTMVTALQALNTKVADLAKLAAKSAKPDSLQLFSTSTSSDAIKVTAGAGAAPGSLELTVKQTAQSQLIVSGPIAEWDSDSFTITANDGSETTISAASNSLDDVIKAVNASASGVKAVKVAAGNGEFRVQFTSADSGEKNSFSISGSTVPLTEIRVAQDAQVTLWTGTDAEQTISSATNTFTALMHGVDVSVSKASTEPVTLTIGRDTEASSKVAAGLVESLNGLFKFIATNSAVTAGSEGATSGMIFTGDGTVRDVNRRIMDAAIGPVDGRSPSEIGISVNRNGSIDFDAEKFAKALNDDPARVEKVLQAISSRVTGVAETLSDKYDGQITTRITGQESMAKRLDGQIMDWDRRLATREATLKRTYAALEVQLSKLNAQSGYLISQLGSLPNNSQNN</sequence>
<evidence type="ECO:0000313" key="9">
    <source>
        <dbReference type="Proteomes" id="UP000523000"/>
    </source>
</evidence>
<dbReference type="GO" id="GO:0071973">
    <property type="term" value="P:bacterial-type flagellum-dependent cell motility"/>
    <property type="evidence" value="ECO:0007669"/>
    <property type="project" value="TreeGrafter"/>
</dbReference>
<keyword evidence="8" id="KW-0969">Cilium</keyword>
<dbReference type="GO" id="GO:0009424">
    <property type="term" value="C:bacterial-type flagellum hook"/>
    <property type="evidence" value="ECO:0007669"/>
    <property type="project" value="UniProtKB-UniRule"/>
</dbReference>
<comment type="caution">
    <text evidence="8">The sequence shown here is derived from an EMBL/GenBank/DDBJ whole genome shotgun (WGS) entry which is preliminary data.</text>
</comment>
<dbReference type="AlphaFoldDB" id="A0A839QGQ9"/>
<feature type="domain" description="Flagellar hook-associated protein 2 N-terminal" evidence="6">
    <location>
        <begin position="10"/>
        <end position="105"/>
    </location>
</feature>
<dbReference type="PANTHER" id="PTHR30288">
    <property type="entry name" value="FLAGELLAR CAP/ASSEMBLY PROTEIN FLID"/>
    <property type="match status" value="1"/>
</dbReference>
<evidence type="ECO:0000259" key="7">
    <source>
        <dbReference type="Pfam" id="PF07195"/>
    </source>
</evidence>
<reference evidence="8 9" key="1">
    <citation type="submission" date="2020-08" db="EMBL/GenBank/DDBJ databases">
        <title>Sequencing the genomes of 1000 actinobacteria strains.</title>
        <authorList>
            <person name="Klenk H.-P."/>
        </authorList>
    </citation>
    <scope>NUCLEOTIDE SEQUENCE [LARGE SCALE GENOMIC DNA]</scope>
    <source>
        <strain evidence="8 9">DSM 22826</strain>
    </source>
</reference>
<protein>
    <recommendedName>
        <fullName evidence="5">Flagellar hook-associated protein 2</fullName>
        <shortName evidence="5">HAP2</shortName>
    </recommendedName>
    <alternativeName>
        <fullName evidence="5">Flagellar cap protein</fullName>
    </alternativeName>
</protein>
<dbReference type="InterPro" id="IPR040026">
    <property type="entry name" value="FliD"/>
</dbReference>
<feature type="domain" description="Flagellar hook-associated protein 2 C-terminal" evidence="7">
    <location>
        <begin position="195"/>
        <end position="417"/>
    </location>
</feature>
<dbReference type="InterPro" id="IPR003481">
    <property type="entry name" value="FliD_N"/>
</dbReference>
<evidence type="ECO:0000256" key="3">
    <source>
        <dbReference type="ARBA" id="ARBA00023054"/>
    </source>
</evidence>
<comment type="subcellular location">
    <subcellularLocation>
        <location evidence="5">Secreted</location>
    </subcellularLocation>
    <subcellularLocation>
        <location evidence="5">Bacterial flagellum</location>
    </subcellularLocation>
</comment>
<keyword evidence="4 5" id="KW-0975">Bacterial flagellum</keyword>
<dbReference type="Pfam" id="PF07195">
    <property type="entry name" value="FliD_C"/>
    <property type="match status" value="1"/>
</dbReference>
<keyword evidence="8" id="KW-0966">Cell projection</keyword>
<evidence type="ECO:0000259" key="6">
    <source>
        <dbReference type="Pfam" id="PF02465"/>
    </source>
</evidence>
<evidence type="ECO:0000256" key="1">
    <source>
        <dbReference type="ARBA" id="ARBA00009764"/>
    </source>
</evidence>
<dbReference type="Pfam" id="PF02465">
    <property type="entry name" value="FliD_N"/>
    <property type="match status" value="1"/>
</dbReference>
<dbReference type="GO" id="GO:0007155">
    <property type="term" value="P:cell adhesion"/>
    <property type="evidence" value="ECO:0007669"/>
    <property type="project" value="InterPro"/>
</dbReference>
<dbReference type="InterPro" id="IPR010809">
    <property type="entry name" value="FliD_C"/>
</dbReference>
<keyword evidence="3" id="KW-0175">Coiled coil</keyword>
<evidence type="ECO:0000256" key="2">
    <source>
        <dbReference type="ARBA" id="ARBA00011255"/>
    </source>
</evidence>
<dbReference type="PANTHER" id="PTHR30288:SF0">
    <property type="entry name" value="FLAGELLAR HOOK-ASSOCIATED PROTEIN 2"/>
    <property type="match status" value="1"/>
</dbReference>
<dbReference type="RefSeq" id="WP_183509257.1">
    <property type="nucleotide sequence ID" value="NZ_BAABGK010000010.1"/>
</dbReference>
<dbReference type="EMBL" id="JACHVS010000001">
    <property type="protein sequence ID" value="MBB2993904.1"/>
    <property type="molecule type" value="Genomic_DNA"/>
</dbReference>
<accession>A0A839QGQ9</accession>
<comment type="similarity">
    <text evidence="1 5">Belongs to the FliD family.</text>
</comment>
<name>A0A839QGQ9_9MICC</name>